<dbReference type="Proteomes" id="UP000240653">
    <property type="component" value="Unassembled WGS sequence"/>
</dbReference>
<sequence>MAKEIERKFLVASEDWREAVVEVLPMQQFYLATAPDRSVRVRIREDTAILTMKFGVQDRVRDEFEYPIPMADAEEMRAYAIGRVIKKVRHKVRHRNHIYEVDVFGGDYSGLVIAELETPDDVPDADLPAWLGREVTGEVAYYNASMALRERPGDML</sequence>
<keyword evidence="4" id="KW-1185">Reference proteome</keyword>
<dbReference type="InterPro" id="IPR033469">
    <property type="entry name" value="CYTH-like_dom_sf"/>
</dbReference>
<name>A0A2P7SD08_9HYPH</name>
<dbReference type="AlphaFoldDB" id="A0A2P7SD08"/>
<evidence type="ECO:0000313" key="3">
    <source>
        <dbReference type="EMBL" id="PSJ60201.1"/>
    </source>
</evidence>
<protein>
    <submittedName>
        <fullName evidence="3">Adenylate cyclase</fullName>
    </submittedName>
</protein>
<dbReference type="OrthoDB" id="9805588at2"/>
<dbReference type="PANTHER" id="PTHR40114">
    <property type="entry name" value="SLR0698 PROTEIN"/>
    <property type="match status" value="1"/>
</dbReference>
<dbReference type="PROSITE" id="PS51707">
    <property type="entry name" value="CYTH"/>
    <property type="match status" value="1"/>
</dbReference>
<dbReference type="Pfam" id="PF01928">
    <property type="entry name" value="CYTH"/>
    <property type="match status" value="1"/>
</dbReference>
<organism evidence="3 4">
    <name type="scientific">Pseudaminobacter soli</name>
    <name type="common">ex Li et al. 2025</name>
    <dbReference type="NCBI Taxonomy" id="1295366"/>
    <lineage>
        <taxon>Bacteria</taxon>
        <taxon>Pseudomonadati</taxon>
        <taxon>Pseudomonadota</taxon>
        <taxon>Alphaproteobacteria</taxon>
        <taxon>Hyphomicrobiales</taxon>
        <taxon>Phyllobacteriaceae</taxon>
        <taxon>Pseudaminobacter</taxon>
    </lineage>
</organism>
<accession>A0A2P7SD08</accession>
<gene>
    <name evidence="3" type="ORF">C7I85_13575</name>
</gene>
<dbReference type="InterPro" id="IPR023577">
    <property type="entry name" value="CYTH_domain"/>
</dbReference>
<dbReference type="PANTHER" id="PTHR40114:SF1">
    <property type="entry name" value="SLR0698 PROTEIN"/>
    <property type="match status" value="1"/>
</dbReference>
<dbReference type="SUPFAM" id="SSF55154">
    <property type="entry name" value="CYTH-like phosphatases"/>
    <property type="match status" value="1"/>
</dbReference>
<dbReference type="CDD" id="cd07891">
    <property type="entry name" value="CYTH-like_CthTTM-like_1"/>
    <property type="match status" value="1"/>
</dbReference>
<evidence type="ECO:0000259" key="2">
    <source>
        <dbReference type="PROSITE" id="PS51707"/>
    </source>
</evidence>
<reference evidence="3 4" key="1">
    <citation type="submission" date="2018-03" db="EMBL/GenBank/DDBJ databases">
        <title>The draft genome of Mesorhizobium soli JCM 19897.</title>
        <authorList>
            <person name="Li L."/>
            <person name="Liu L."/>
            <person name="Liang L."/>
            <person name="Wang T."/>
            <person name="Zhang X."/>
        </authorList>
    </citation>
    <scope>NUCLEOTIDE SEQUENCE [LARGE SCALE GENOMIC DNA]</scope>
    <source>
        <strain evidence="3 4">JCM 19897</strain>
    </source>
</reference>
<dbReference type="RefSeq" id="WP_106724757.1">
    <property type="nucleotide sequence ID" value="NZ_PXYL01000006.1"/>
</dbReference>
<dbReference type="PIRSF" id="PIRSF016487">
    <property type="entry name" value="CYTH_UCP016487"/>
    <property type="match status" value="1"/>
</dbReference>
<evidence type="ECO:0000256" key="1">
    <source>
        <dbReference type="PIRSR" id="PIRSR016487-1"/>
    </source>
</evidence>
<proteinExistence type="predicted"/>
<comment type="caution">
    <text evidence="3">The sequence shown here is derived from an EMBL/GenBank/DDBJ whole genome shotgun (WGS) entry which is preliminary data.</text>
</comment>
<evidence type="ECO:0000313" key="4">
    <source>
        <dbReference type="Proteomes" id="UP000240653"/>
    </source>
</evidence>
<feature type="domain" description="CYTH" evidence="2">
    <location>
        <begin position="2"/>
        <end position="148"/>
    </location>
</feature>
<feature type="active site" description="Proton acceptor" evidence="1">
    <location>
        <position position="30"/>
    </location>
</feature>
<dbReference type="EMBL" id="PXYL01000006">
    <property type="protein sequence ID" value="PSJ60201.1"/>
    <property type="molecule type" value="Genomic_DNA"/>
</dbReference>
<dbReference type="InterPro" id="IPR012042">
    <property type="entry name" value="NeuTTM/CthTTM-like"/>
</dbReference>
<dbReference type="Gene3D" id="2.40.320.10">
    <property type="entry name" value="Hypothetical Protein Pfu-838710-001"/>
    <property type="match status" value="1"/>
</dbReference>
<dbReference type="SMART" id="SM01118">
    <property type="entry name" value="CYTH"/>
    <property type="match status" value="1"/>
</dbReference>